<evidence type="ECO:0000256" key="2">
    <source>
        <dbReference type="ARBA" id="ARBA00022448"/>
    </source>
</evidence>
<evidence type="ECO:0000256" key="1">
    <source>
        <dbReference type="ARBA" id="ARBA00004651"/>
    </source>
</evidence>
<feature type="transmembrane region" description="Helical" evidence="8">
    <location>
        <begin position="390"/>
        <end position="411"/>
    </location>
</feature>
<dbReference type="PANTHER" id="PTHR43528">
    <property type="entry name" value="ALPHA-KETOGLUTARATE PERMEASE"/>
    <property type="match status" value="1"/>
</dbReference>
<keyword evidence="7 8" id="KW-0472">Membrane</keyword>
<dbReference type="InterPro" id="IPR036259">
    <property type="entry name" value="MFS_trans_sf"/>
</dbReference>
<gene>
    <name evidence="10" type="ORF">JET14_00685</name>
</gene>
<evidence type="ECO:0000256" key="6">
    <source>
        <dbReference type="ARBA" id="ARBA00022989"/>
    </source>
</evidence>
<reference evidence="10 11" key="1">
    <citation type="submission" date="2020-12" db="EMBL/GenBank/DDBJ databases">
        <authorList>
            <person name="Zheng R.K."/>
            <person name="Sun C.M."/>
        </authorList>
    </citation>
    <scope>NUCLEOTIDE SEQUENCE [LARGE SCALE GENOMIC DNA]</scope>
    <source>
        <strain evidence="10 11">ZRK001</strain>
    </source>
</reference>
<evidence type="ECO:0000313" key="11">
    <source>
        <dbReference type="Proteomes" id="UP000596083"/>
    </source>
</evidence>
<dbReference type="PROSITE" id="PS50850">
    <property type="entry name" value="MFS"/>
    <property type="match status" value="1"/>
</dbReference>
<feature type="transmembrane region" description="Helical" evidence="8">
    <location>
        <begin position="12"/>
        <end position="30"/>
    </location>
</feature>
<feature type="transmembrane region" description="Helical" evidence="8">
    <location>
        <begin position="82"/>
        <end position="101"/>
    </location>
</feature>
<dbReference type="EMBL" id="CP066786">
    <property type="protein sequence ID" value="QQM30747.1"/>
    <property type="molecule type" value="Genomic_DNA"/>
</dbReference>
<evidence type="ECO:0000256" key="8">
    <source>
        <dbReference type="SAM" id="Phobius"/>
    </source>
</evidence>
<feature type="transmembrane region" description="Helical" evidence="8">
    <location>
        <begin position="270"/>
        <end position="292"/>
    </location>
</feature>
<keyword evidence="2" id="KW-0813">Transport</keyword>
<feature type="transmembrane region" description="Helical" evidence="8">
    <location>
        <begin position="147"/>
        <end position="170"/>
    </location>
</feature>
<proteinExistence type="predicted"/>
<dbReference type="Pfam" id="PF07690">
    <property type="entry name" value="MFS_1"/>
    <property type="match status" value="1"/>
</dbReference>
<feature type="transmembrane region" description="Helical" evidence="8">
    <location>
        <begin position="107"/>
        <end position="126"/>
    </location>
</feature>
<accession>A0A7T7HKE3</accession>
<dbReference type="PANTHER" id="PTHR43528:SF1">
    <property type="entry name" value="ALPHA-KETOGLUTARATE PERMEASE"/>
    <property type="match status" value="1"/>
</dbReference>
<organism evidence="10 11">
    <name type="scientific">Martelella lutilitoris</name>
    <dbReference type="NCBI Taxonomy" id="2583532"/>
    <lineage>
        <taxon>Bacteria</taxon>
        <taxon>Pseudomonadati</taxon>
        <taxon>Pseudomonadota</taxon>
        <taxon>Alphaproteobacteria</taxon>
        <taxon>Hyphomicrobiales</taxon>
        <taxon>Aurantimonadaceae</taxon>
        <taxon>Martelella</taxon>
    </lineage>
</organism>
<dbReference type="Gene3D" id="1.20.1250.20">
    <property type="entry name" value="MFS general substrate transporter like domains"/>
    <property type="match status" value="2"/>
</dbReference>
<dbReference type="AlphaFoldDB" id="A0A7T7HKE3"/>
<dbReference type="SUPFAM" id="SSF103473">
    <property type="entry name" value="MFS general substrate transporter"/>
    <property type="match status" value="1"/>
</dbReference>
<dbReference type="InterPro" id="IPR020846">
    <property type="entry name" value="MFS_dom"/>
</dbReference>
<feature type="domain" description="Major facilitator superfamily (MFS) profile" evidence="9">
    <location>
        <begin position="11"/>
        <end position="419"/>
    </location>
</feature>
<dbReference type="KEGG" id="mlut:JET14_00685"/>
<feature type="transmembrane region" description="Helical" evidence="8">
    <location>
        <begin position="363"/>
        <end position="384"/>
    </location>
</feature>
<dbReference type="RefSeq" id="WP_200336354.1">
    <property type="nucleotide sequence ID" value="NZ_CP066786.1"/>
</dbReference>
<feature type="transmembrane region" description="Helical" evidence="8">
    <location>
        <begin position="325"/>
        <end position="351"/>
    </location>
</feature>
<dbReference type="InterPro" id="IPR051084">
    <property type="entry name" value="H+-coupled_symporters"/>
</dbReference>
<evidence type="ECO:0000259" key="9">
    <source>
        <dbReference type="PROSITE" id="PS50850"/>
    </source>
</evidence>
<feature type="transmembrane region" description="Helical" evidence="8">
    <location>
        <begin position="50"/>
        <end position="70"/>
    </location>
</feature>
<dbReference type="InterPro" id="IPR011701">
    <property type="entry name" value="MFS"/>
</dbReference>
<feature type="transmembrane region" description="Helical" evidence="8">
    <location>
        <begin position="182"/>
        <end position="201"/>
    </location>
</feature>
<sequence>MAVTAGERNRALFLGSMGGGLEFYDFVIYATFASQIGKTFFPAEEASTRLLAAFAVFAAGYLVRPIGGILFSHFGDRHGRKLMLRVSIAGMAGATFLIAFMPGYATWGISATVVLVVLRMVQGLCLGGEIPGAMTLITETMPKRRGLACGFLFMIINVGMLAAQAVQWAIEHLLSDAAVLSYGWRIGFFIGGLVAIAGFILRARLAESPAFAEMEASTHKVPLAALFRDNARAVWLGLFITGLGAAAVPLLYLYMNSYLTDFLHYDPDQVATAVLVGIIVFSLPMPVAGAISDFVGIKVPAFVAALLLTIAAIPVYVWIHEGVSSLLPAMIVISLIGAFAWGVGPVLLTAIFPTDVRYSGVAFVYNIGFAIVGGLTPLLATFIIQQTGFTLAPGFLLAVFAALATVAIFLTQVIPAEKSQL</sequence>
<dbReference type="GO" id="GO:0015293">
    <property type="term" value="F:symporter activity"/>
    <property type="evidence" value="ECO:0007669"/>
    <property type="project" value="UniProtKB-KW"/>
</dbReference>
<dbReference type="Proteomes" id="UP000596083">
    <property type="component" value="Chromosome"/>
</dbReference>
<evidence type="ECO:0000256" key="5">
    <source>
        <dbReference type="ARBA" id="ARBA00022847"/>
    </source>
</evidence>
<protein>
    <submittedName>
        <fullName evidence="10">MFS transporter</fullName>
    </submittedName>
</protein>
<evidence type="ECO:0000313" key="10">
    <source>
        <dbReference type="EMBL" id="QQM30747.1"/>
    </source>
</evidence>
<keyword evidence="5" id="KW-0769">Symport</keyword>
<comment type="subcellular location">
    <subcellularLocation>
        <location evidence="1">Cell membrane</location>
        <topology evidence="1">Multi-pass membrane protein</topology>
    </subcellularLocation>
</comment>
<evidence type="ECO:0000256" key="4">
    <source>
        <dbReference type="ARBA" id="ARBA00022692"/>
    </source>
</evidence>
<keyword evidence="6 8" id="KW-1133">Transmembrane helix</keyword>
<keyword evidence="3" id="KW-1003">Cell membrane</keyword>
<evidence type="ECO:0000256" key="3">
    <source>
        <dbReference type="ARBA" id="ARBA00022475"/>
    </source>
</evidence>
<keyword evidence="4 8" id="KW-0812">Transmembrane</keyword>
<feature type="transmembrane region" description="Helical" evidence="8">
    <location>
        <begin position="233"/>
        <end position="255"/>
    </location>
</feature>
<feature type="transmembrane region" description="Helical" evidence="8">
    <location>
        <begin position="299"/>
        <end position="319"/>
    </location>
</feature>
<dbReference type="GO" id="GO:0005886">
    <property type="term" value="C:plasma membrane"/>
    <property type="evidence" value="ECO:0007669"/>
    <property type="project" value="UniProtKB-SubCell"/>
</dbReference>
<name>A0A7T7HKE3_9HYPH</name>
<evidence type="ECO:0000256" key="7">
    <source>
        <dbReference type="ARBA" id="ARBA00023136"/>
    </source>
</evidence>